<organism evidence="1 2">
    <name type="scientific">Bacillus mojavensis</name>
    <dbReference type="NCBI Taxonomy" id="72360"/>
    <lineage>
        <taxon>Bacteria</taxon>
        <taxon>Bacillati</taxon>
        <taxon>Bacillota</taxon>
        <taxon>Bacilli</taxon>
        <taxon>Bacillales</taxon>
        <taxon>Bacillaceae</taxon>
        <taxon>Bacillus</taxon>
    </lineage>
</organism>
<evidence type="ECO:0000313" key="1">
    <source>
        <dbReference type="EMBL" id="MCY8509174.1"/>
    </source>
</evidence>
<proteinExistence type="predicted"/>
<sequence>MFKRGTAHILEAPEHGRTVNQTVKRSFARINHQIDLKKPTKMWVLCIS</sequence>
<gene>
    <name evidence="1" type="ORF">MOD07_06380</name>
</gene>
<dbReference type="Proteomes" id="UP001075387">
    <property type="component" value="Unassembled WGS sequence"/>
</dbReference>
<comment type="caution">
    <text evidence="1">The sequence shown here is derived from an EMBL/GenBank/DDBJ whole genome shotgun (WGS) entry which is preliminary data.</text>
</comment>
<name>A0AAP3CQB7_BACMO</name>
<accession>A0AAP3CQB7</accession>
<dbReference type="InterPro" id="IPR035530">
    <property type="entry name" value="PBSX_XtrA"/>
</dbReference>
<evidence type="ECO:0000313" key="2">
    <source>
        <dbReference type="Proteomes" id="UP001075387"/>
    </source>
</evidence>
<dbReference type="Pfam" id="PF17356">
    <property type="entry name" value="PBSX_XtrA"/>
    <property type="match status" value="1"/>
</dbReference>
<protein>
    <submittedName>
        <fullName evidence="1">XtrA/YqaO family protein</fullName>
    </submittedName>
</protein>
<dbReference type="EMBL" id="JALAQA010000004">
    <property type="protein sequence ID" value="MCY8509174.1"/>
    <property type="molecule type" value="Genomic_DNA"/>
</dbReference>
<dbReference type="AlphaFoldDB" id="A0AAP3CQB7"/>
<reference evidence="1" key="1">
    <citation type="submission" date="2022-02" db="EMBL/GenBank/DDBJ databases">
        <title>Crop Bioprotection Bacillus Genome Sequencing.</title>
        <authorList>
            <person name="Dunlap C."/>
        </authorList>
    </citation>
    <scope>NUCLEOTIDE SEQUENCE</scope>
    <source>
        <strain evidence="1">CK3O2B-54A</strain>
    </source>
</reference>